<dbReference type="KEGG" id="cbr:CBG_27182"/>
<organism evidence="1 2">
    <name type="scientific">Caenorhabditis briggsae</name>
    <dbReference type="NCBI Taxonomy" id="6238"/>
    <lineage>
        <taxon>Eukaryota</taxon>
        <taxon>Metazoa</taxon>
        <taxon>Ecdysozoa</taxon>
        <taxon>Nematoda</taxon>
        <taxon>Chromadorea</taxon>
        <taxon>Rhabditida</taxon>
        <taxon>Rhabditina</taxon>
        <taxon>Rhabditomorpha</taxon>
        <taxon>Rhabditoidea</taxon>
        <taxon>Rhabditidae</taxon>
        <taxon>Peloderinae</taxon>
        <taxon>Caenorhabditis</taxon>
    </lineage>
</organism>
<dbReference type="CTD" id="68918639"/>
<name>B6IL92_CAEBR</name>
<dbReference type="InParanoid" id="B6IL92"/>
<proteinExistence type="predicted"/>
<keyword evidence="2" id="KW-1185">Reference proteome</keyword>
<protein>
    <submittedName>
        <fullName evidence="1">Protein CBG27182</fullName>
    </submittedName>
</protein>
<dbReference type="EMBL" id="HE601047">
    <property type="protein sequence ID" value="CAS00645.1"/>
    <property type="molecule type" value="Genomic_DNA"/>
</dbReference>
<dbReference type="HOGENOM" id="CLU_3160434_0_0_1"/>
<reference evidence="1 2" key="2">
    <citation type="journal article" date="2011" name="PLoS Genet.">
        <title>Caenorhabditis briggsae recombinant inbred line genotypes reveal inter-strain incompatibility and the evolution of recombination.</title>
        <authorList>
            <person name="Ross J.A."/>
            <person name="Koboldt D.C."/>
            <person name="Staisch J.E."/>
            <person name="Chamberlin H.M."/>
            <person name="Gupta B.P."/>
            <person name="Miller R.D."/>
            <person name="Baird S.E."/>
            <person name="Haag E.S."/>
        </authorList>
    </citation>
    <scope>NUCLEOTIDE SEQUENCE [LARGE SCALE GENOMIC DNA]</scope>
    <source>
        <strain evidence="1 2">AF16</strain>
    </source>
</reference>
<dbReference type="AlphaFoldDB" id="B6IL92"/>
<gene>
    <name evidence="1" type="ORF">CBG27182</name>
    <name evidence="1" type="ORF">CBG_27182</name>
</gene>
<evidence type="ECO:0000313" key="2">
    <source>
        <dbReference type="Proteomes" id="UP000008549"/>
    </source>
</evidence>
<dbReference type="GeneID" id="68918639"/>
<reference evidence="1 2" key="1">
    <citation type="journal article" date="2003" name="PLoS Biol.">
        <title>The genome sequence of Caenorhabditis briggsae: a platform for comparative genomics.</title>
        <authorList>
            <person name="Stein L.D."/>
            <person name="Bao Z."/>
            <person name="Blasiar D."/>
            <person name="Blumenthal T."/>
            <person name="Brent M.R."/>
            <person name="Chen N."/>
            <person name="Chinwalla A."/>
            <person name="Clarke L."/>
            <person name="Clee C."/>
            <person name="Coghlan A."/>
            <person name="Coulson A."/>
            <person name="D'Eustachio P."/>
            <person name="Fitch D.H."/>
            <person name="Fulton L.A."/>
            <person name="Fulton R.E."/>
            <person name="Griffiths-Jones S."/>
            <person name="Harris T.W."/>
            <person name="Hillier L.W."/>
            <person name="Kamath R."/>
            <person name="Kuwabara P.E."/>
            <person name="Mardis E.R."/>
            <person name="Marra M.A."/>
            <person name="Miner T.L."/>
            <person name="Minx P."/>
            <person name="Mullikin J.C."/>
            <person name="Plumb R.W."/>
            <person name="Rogers J."/>
            <person name="Schein J.E."/>
            <person name="Sohrmann M."/>
            <person name="Spieth J."/>
            <person name="Stajich J.E."/>
            <person name="Wei C."/>
            <person name="Willey D."/>
            <person name="Wilson R.K."/>
            <person name="Durbin R."/>
            <person name="Waterston R.H."/>
        </authorList>
    </citation>
    <scope>NUCLEOTIDE SEQUENCE [LARGE SCALE GENOMIC DNA]</scope>
    <source>
        <strain evidence="1 2">AF16</strain>
    </source>
</reference>
<evidence type="ECO:0000313" key="1">
    <source>
        <dbReference type="EMBL" id="CAS00645.1"/>
    </source>
</evidence>
<dbReference type="RefSeq" id="XP_045100204.1">
    <property type="nucleotide sequence ID" value="XM_045237957.1"/>
</dbReference>
<dbReference type="Proteomes" id="UP000008549">
    <property type="component" value="Unassembled WGS sequence"/>
</dbReference>
<accession>B6IL92</accession>
<sequence>MNFRSLNLVHLDLTSLQSKFLTNLKYIINELIHIQNHSLCRRPIARRD</sequence>